<dbReference type="SUPFAM" id="SSF109854">
    <property type="entry name" value="DinB/YfiT-like putative metalloenzymes"/>
    <property type="match status" value="1"/>
</dbReference>
<sequence length="103" mass="10660">MNEWDATSLAVVRAGLPEEDWEAPTACAGWAVRDVVAHIADKGYFAGFDAARGGGDNGAAYGLPALSRSSSSFCGTPRSATACSFTRAHAGLRAHAGHPVRAR</sequence>
<dbReference type="Gene3D" id="1.20.120.450">
    <property type="entry name" value="dinb family like domain"/>
    <property type="match status" value="1"/>
</dbReference>
<comment type="caution">
    <text evidence="2">The sequence shown here is derived from an EMBL/GenBank/DDBJ whole genome shotgun (WGS) entry which is preliminary data.</text>
</comment>
<dbReference type="AlphaFoldDB" id="A0A4R4YXD8"/>
<dbReference type="InterPro" id="IPR024344">
    <property type="entry name" value="MDMPI_metal-binding"/>
</dbReference>
<dbReference type="GO" id="GO:0046872">
    <property type="term" value="F:metal ion binding"/>
    <property type="evidence" value="ECO:0007669"/>
    <property type="project" value="InterPro"/>
</dbReference>
<gene>
    <name evidence="2" type="ORF">E1286_14645</name>
</gene>
<reference evidence="2 3" key="1">
    <citation type="submission" date="2019-03" db="EMBL/GenBank/DDBJ databases">
        <title>Draft genome sequences of novel Actinobacteria.</title>
        <authorList>
            <person name="Sahin N."/>
            <person name="Ay H."/>
            <person name="Saygin H."/>
        </authorList>
    </citation>
    <scope>NUCLEOTIDE SEQUENCE [LARGE SCALE GENOMIC DNA]</scope>
    <source>
        <strain evidence="2 3">CH32</strain>
    </source>
</reference>
<evidence type="ECO:0000313" key="2">
    <source>
        <dbReference type="EMBL" id="TDD49069.1"/>
    </source>
</evidence>
<accession>A0A4R4YXD8</accession>
<dbReference type="RefSeq" id="WP_132612696.1">
    <property type="nucleotide sequence ID" value="NZ_SMKQ01000034.1"/>
</dbReference>
<keyword evidence="3" id="KW-1185">Reference proteome</keyword>
<feature type="domain" description="Mycothiol-dependent maleylpyruvate isomerase metal-binding" evidence="1">
    <location>
        <begin position="8"/>
        <end position="46"/>
    </location>
</feature>
<proteinExistence type="predicted"/>
<evidence type="ECO:0000259" key="1">
    <source>
        <dbReference type="Pfam" id="PF11716"/>
    </source>
</evidence>
<protein>
    <recommendedName>
        <fullName evidence="1">Mycothiol-dependent maleylpyruvate isomerase metal-binding domain-containing protein</fullName>
    </recommendedName>
</protein>
<evidence type="ECO:0000313" key="3">
    <source>
        <dbReference type="Proteomes" id="UP000295302"/>
    </source>
</evidence>
<dbReference type="Proteomes" id="UP000295302">
    <property type="component" value="Unassembled WGS sequence"/>
</dbReference>
<name>A0A4R4YXD8_9ACTN</name>
<dbReference type="InterPro" id="IPR034660">
    <property type="entry name" value="DinB/YfiT-like"/>
</dbReference>
<dbReference type="EMBL" id="SMKQ01000034">
    <property type="protein sequence ID" value="TDD49069.1"/>
    <property type="molecule type" value="Genomic_DNA"/>
</dbReference>
<dbReference type="Pfam" id="PF11716">
    <property type="entry name" value="MDMPI_N"/>
    <property type="match status" value="1"/>
</dbReference>
<organism evidence="2 3">
    <name type="scientific">Nonomuraea terrae</name>
    <dbReference type="NCBI Taxonomy" id="2530383"/>
    <lineage>
        <taxon>Bacteria</taxon>
        <taxon>Bacillati</taxon>
        <taxon>Actinomycetota</taxon>
        <taxon>Actinomycetes</taxon>
        <taxon>Streptosporangiales</taxon>
        <taxon>Streptosporangiaceae</taxon>
        <taxon>Nonomuraea</taxon>
    </lineage>
</organism>
<dbReference type="OrthoDB" id="5185819at2"/>